<dbReference type="InterPro" id="IPR014030">
    <property type="entry name" value="Ketoacyl_synth_N"/>
</dbReference>
<accession>A0A1X9SPT3</accession>
<evidence type="ECO:0000313" key="2">
    <source>
        <dbReference type="EMBL" id="ARQ98200.1"/>
    </source>
</evidence>
<organism evidence="2 3">
    <name type="scientific">Campylobacter lanienae NCTC 13004</name>
    <dbReference type="NCBI Taxonomy" id="1031753"/>
    <lineage>
        <taxon>Bacteria</taxon>
        <taxon>Pseudomonadati</taxon>
        <taxon>Campylobacterota</taxon>
        <taxon>Epsilonproteobacteria</taxon>
        <taxon>Campylobacterales</taxon>
        <taxon>Campylobacteraceae</taxon>
        <taxon>Campylobacter</taxon>
    </lineage>
</organism>
<dbReference type="AlphaFoldDB" id="A0A1X9SPT3"/>
<reference evidence="3" key="2">
    <citation type="journal article" date="2017" name="Genome Biol. Evol.">
        <title>Comparative genomic analysis identifies a Campylobacter clade deficient in selenium metabolism.</title>
        <authorList>
            <person name="Miller W.G."/>
            <person name="Yee E."/>
            <person name="Lopes B.S."/>
            <person name="Chapman M.H."/>
            <person name="Huynh S."/>
            <person name="Bono J.L."/>
            <person name="Parker C.T."/>
            <person name="Strachan N.J.C."/>
            <person name="Forbes K.J."/>
        </authorList>
    </citation>
    <scope>NUCLEOTIDE SEQUENCE [LARGE SCALE GENOMIC DNA]</scope>
    <source>
        <strain evidence="3">NCTC 13004</strain>
    </source>
</reference>
<sequence length="223" mass="25309">MCYWQYNDRGGLKRRYCEVISFNISDFRAISFNLGGGYDRQPDISRVAPISRRRLSQCAKFCVDITSQIKLDMPIVFSSYFGETNRCLDLLNVLKSEVSPTAFSLSVLNATPAMLSIEAKNNSPVFAISAMASLEYAIINALKFQKAFVISYFEGANKDYYKNDPFAVAIGMMITTGDKFSLKFSPDNRTANYSEICFLENYGKNSSWCSFDGALKWEYRCNY</sequence>
<dbReference type="Proteomes" id="UP000202031">
    <property type="component" value="Chromosome"/>
</dbReference>
<evidence type="ECO:0000313" key="3">
    <source>
        <dbReference type="Proteomes" id="UP000202031"/>
    </source>
</evidence>
<gene>
    <name evidence="2" type="ORF">CLAN_1485</name>
</gene>
<dbReference type="KEGG" id="clx:CLAN_1485"/>
<protein>
    <submittedName>
        <fullName evidence="2">Putative beta-ketoacyl synthase</fullName>
    </submittedName>
</protein>
<name>A0A1X9SPT3_9BACT</name>
<feature type="domain" description="Beta-ketoacyl synthase-like N-terminal" evidence="1">
    <location>
        <begin position="40"/>
        <end position="190"/>
    </location>
</feature>
<reference evidence="3" key="1">
    <citation type="journal article" date="2017" name="Genome Biol. Evol.">
        <title>Comparative Genomic Analysis Identifies a Campylobacter Clade Deficient in Selenium Metabolism.</title>
        <authorList>
            <person name="Miller W.G."/>
            <person name="Yee E."/>
            <person name="Lopes B.S."/>
            <person name="Chapman M.H."/>
            <person name="Huynh S."/>
            <person name="Bono J.L."/>
            <person name="Parker C.T."/>
            <person name="Strachan N.J.C."/>
            <person name="Forbes K.J."/>
        </authorList>
    </citation>
    <scope>NUCLEOTIDE SEQUENCE [LARGE SCALE GENOMIC DNA]</scope>
    <source>
        <strain evidence="3">NCTC 13004</strain>
    </source>
</reference>
<dbReference type="EMBL" id="CP015578">
    <property type="protein sequence ID" value="ARQ98200.1"/>
    <property type="molecule type" value="Genomic_DNA"/>
</dbReference>
<dbReference type="Pfam" id="PF13723">
    <property type="entry name" value="Ketoacyl-synt_2"/>
    <property type="match status" value="1"/>
</dbReference>
<evidence type="ECO:0000259" key="1">
    <source>
        <dbReference type="Pfam" id="PF13723"/>
    </source>
</evidence>
<proteinExistence type="predicted"/>